<dbReference type="RefSeq" id="WP_156218411.1">
    <property type="nucleotide sequence ID" value="NZ_JAICDF010000005.1"/>
</dbReference>
<dbReference type="Proteomes" id="UP000432015">
    <property type="component" value="Unassembled WGS sequence"/>
</dbReference>
<dbReference type="EMBL" id="WOFH01000007">
    <property type="protein sequence ID" value="MUN39278.1"/>
    <property type="molecule type" value="Genomic_DNA"/>
</dbReference>
<protein>
    <submittedName>
        <fullName evidence="1">Uncharacterized protein</fullName>
    </submittedName>
</protein>
<dbReference type="AlphaFoldDB" id="A0A7K1L4B4"/>
<proteinExistence type="predicted"/>
<name>A0A7K1L4B4_9ACTN</name>
<keyword evidence="2" id="KW-1185">Reference proteome</keyword>
<gene>
    <name evidence="1" type="ORF">GNZ18_22135</name>
</gene>
<reference evidence="1 2" key="1">
    <citation type="submission" date="2019-11" db="EMBL/GenBank/DDBJ databases">
        <authorList>
            <person name="Cao P."/>
        </authorList>
    </citation>
    <scope>NUCLEOTIDE SEQUENCE [LARGE SCALE GENOMIC DNA]</scope>
    <source>
        <strain evidence="1 2">NEAU-AAG5</strain>
    </source>
</reference>
<evidence type="ECO:0000313" key="2">
    <source>
        <dbReference type="Proteomes" id="UP000432015"/>
    </source>
</evidence>
<organism evidence="1 2">
    <name type="scientific">Actinomadura litoris</name>
    <dbReference type="NCBI Taxonomy" id="2678616"/>
    <lineage>
        <taxon>Bacteria</taxon>
        <taxon>Bacillati</taxon>
        <taxon>Actinomycetota</taxon>
        <taxon>Actinomycetes</taxon>
        <taxon>Streptosporangiales</taxon>
        <taxon>Thermomonosporaceae</taxon>
        <taxon>Actinomadura</taxon>
    </lineage>
</organism>
<comment type="caution">
    <text evidence="1">The sequence shown here is derived from an EMBL/GenBank/DDBJ whole genome shotgun (WGS) entry which is preliminary data.</text>
</comment>
<evidence type="ECO:0000313" key="1">
    <source>
        <dbReference type="EMBL" id="MUN39278.1"/>
    </source>
</evidence>
<sequence>MLAKLSDRALEIFAPKVTAAAGDCFTQTCGCHGTGSYAPRWIYFRNCCWTGQAGGPYTCGSCYNTGAQC</sequence>
<accession>A0A7K1L4B4</accession>